<comment type="caution">
    <text evidence="1">The sequence shown here is derived from an EMBL/GenBank/DDBJ whole genome shotgun (WGS) entry which is preliminary data.</text>
</comment>
<sequence length="104" mass="11924">MNLQLSDLVIILALAACTYGWWRNITIREQALLIVKQHCKKLNLQLLDQSVAGNGWKPTWQHGTLCIKRVYRFEFTSTGASRYPGTITFLGNQQSDVWLSPHHL</sequence>
<evidence type="ECO:0000313" key="1">
    <source>
        <dbReference type="EMBL" id="MBJ7538518.1"/>
    </source>
</evidence>
<dbReference type="AlphaFoldDB" id="A0A934JRJ0"/>
<organism evidence="1 2">
    <name type="scientific">Marinomonas transparens</name>
    <dbReference type="NCBI Taxonomy" id="2795388"/>
    <lineage>
        <taxon>Bacteria</taxon>
        <taxon>Pseudomonadati</taxon>
        <taxon>Pseudomonadota</taxon>
        <taxon>Gammaproteobacteria</taxon>
        <taxon>Oceanospirillales</taxon>
        <taxon>Oceanospirillaceae</taxon>
        <taxon>Marinomonas</taxon>
    </lineage>
</organism>
<dbReference type="InterPro" id="IPR021732">
    <property type="entry name" value="DUF3301"/>
</dbReference>
<reference evidence="1" key="1">
    <citation type="submission" date="2020-12" db="EMBL/GenBank/DDBJ databases">
        <title>Marinomonas arctica sp. nov., a psychrotolerant bacterium isolated from the Arctic.</title>
        <authorList>
            <person name="Zhang Y."/>
        </authorList>
    </citation>
    <scope>NUCLEOTIDE SEQUENCE</scope>
    <source>
        <strain evidence="1">C1424</strain>
    </source>
</reference>
<accession>A0A934JRJ0</accession>
<protein>
    <submittedName>
        <fullName evidence="1">DUF3301 domain-containing protein</fullName>
    </submittedName>
</protein>
<name>A0A934JRJ0_9GAMM</name>
<dbReference type="RefSeq" id="WP_199468921.1">
    <property type="nucleotide sequence ID" value="NZ_JAEMNX010000014.1"/>
</dbReference>
<evidence type="ECO:0000313" key="2">
    <source>
        <dbReference type="Proteomes" id="UP000628710"/>
    </source>
</evidence>
<dbReference type="EMBL" id="JAEMNX010000014">
    <property type="protein sequence ID" value="MBJ7538518.1"/>
    <property type="molecule type" value="Genomic_DNA"/>
</dbReference>
<proteinExistence type="predicted"/>
<gene>
    <name evidence="1" type="ORF">I8J31_12605</name>
</gene>
<dbReference type="Proteomes" id="UP000628710">
    <property type="component" value="Unassembled WGS sequence"/>
</dbReference>
<keyword evidence="2" id="KW-1185">Reference proteome</keyword>
<dbReference type="Pfam" id="PF11743">
    <property type="entry name" value="DUF3301"/>
    <property type="match status" value="1"/>
</dbReference>